<dbReference type="PaxDb" id="3880-AES70684"/>
<gene>
    <name evidence="2" type="ordered locus">MTR_3g061100</name>
    <name evidence="3" type="ORF">MtrunA17_Chr3g0103051</name>
</gene>
<name>G7IY70_MEDTR</name>
<reference evidence="6" key="4">
    <citation type="journal article" date="2018" name="Nat. Plants">
        <title>Whole-genome landscape of Medicago truncatula symbiotic genes.</title>
        <authorList>
            <person name="Pecrix Y."/>
            <person name="Staton S.E."/>
            <person name="Sallet E."/>
            <person name="Lelandais-Briere C."/>
            <person name="Moreau S."/>
            <person name="Carrere S."/>
            <person name="Blein T."/>
            <person name="Jardinaud M.F."/>
            <person name="Latrasse D."/>
            <person name="Zouine M."/>
            <person name="Zahm M."/>
            <person name="Kreplak J."/>
            <person name="Mayjonade B."/>
            <person name="Satge C."/>
            <person name="Perez M."/>
            <person name="Cauet S."/>
            <person name="Marande W."/>
            <person name="Chantry-Darmon C."/>
            <person name="Lopez-Roques C."/>
            <person name="Bouchez O."/>
            <person name="Berard A."/>
            <person name="Debelle F."/>
            <person name="Munos S."/>
            <person name="Bendahmane A."/>
            <person name="Berges H."/>
            <person name="Niebel A."/>
            <person name="Buitink J."/>
            <person name="Frugier F."/>
            <person name="Benhamed M."/>
            <person name="Crespi M."/>
            <person name="Gouzy J."/>
            <person name="Gamas P."/>
        </authorList>
    </citation>
    <scope>NUCLEOTIDE SEQUENCE [LARGE SCALE GENOMIC DNA]</scope>
    <source>
        <strain evidence="6">cv. Jemalong A17</strain>
    </source>
</reference>
<reference evidence="2 5" key="2">
    <citation type="journal article" date="2014" name="BMC Genomics">
        <title>An improved genome release (version Mt4.0) for the model legume Medicago truncatula.</title>
        <authorList>
            <person name="Tang H."/>
            <person name="Krishnakumar V."/>
            <person name="Bidwell S."/>
            <person name="Rosen B."/>
            <person name="Chan A."/>
            <person name="Zhou S."/>
            <person name="Gentzbittel L."/>
            <person name="Childs K.L."/>
            <person name="Yandell M."/>
            <person name="Gundlach H."/>
            <person name="Mayer K.F."/>
            <person name="Schwartz D.C."/>
            <person name="Town C.D."/>
        </authorList>
    </citation>
    <scope>GENOME REANNOTATION</scope>
    <source>
        <strain evidence="4 5">cv. Jemalong A17</strain>
    </source>
</reference>
<organism evidence="2 5">
    <name type="scientific">Medicago truncatula</name>
    <name type="common">Barrel medic</name>
    <name type="synonym">Medicago tribuloides</name>
    <dbReference type="NCBI Taxonomy" id="3880"/>
    <lineage>
        <taxon>Eukaryota</taxon>
        <taxon>Viridiplantae</taxon>
        <taxon>Streptophyta</taxon>
        <taxon>Embryophyta</taxon>
        <taxon>Tracheophyta</taxon>
        <taxon>Spermatophyta</taxon>
        <taxon>Magnoliopsida</taxon>
        <taxon>eudicotyledons</taxon>
        <taxon>Gunneridae</taxon>
        <taxon>Pentapetalae</taxon>
        <taxon>rosids</taxon>
        <taxon>fabids</taxon>
        <taxon>Fabales</taxon>
        <taxon>Fabaceae</taxon>
        <taxon>Papilionoideae</taxon>
        <taxon>50 kb inversion clade</taxon>
        <taxon>NPAAA clade</taxon>
        <taxon>Hologalegina</taxon>
        <taxon>IRL clade</taxon>
        <taxon>Trifolieae</taxon>
        <taxon>Medicago</taxon>
    </lineage>
</organism>
<evidence type="ECO:0000313" key="3">
    <source>
        <dbReference type="EMBL" id="RHN67468.1"/>
    </source>
</evidence>
<keyword evidence="5" id="KW-1185">Reference proteome</keyword>
<reference evidence="2 5" key="1">
    <citation type="journal article" date="2011" name="Nature">
        <title>The Medicago genome provides insight into the evolution of rhizobial symbioses.</title>
        <authorList>
            <person name="Young N.D."/>
            <person name="Debelle F."/>
            <person name="Oldroyd G.E."/>
            <person name="Geurts R."/>
            <person name="Cannon S.B."/>
            <person name="Udvardi M.K."/>
            <person name="Benedito V.A."/>
            <person name="Mayer K.F."/>
            <person name="Gouzy J."/>
            <person name="Schoof H."/>
            <person name="Van de Peer Y."/>
            <person name="Proost S."/>
            <person name="Cook D.R."/>
            <person name="Meyers B.C."/>
            <person name="Spannagl M."/>
            <person name="Cheung F."/>
            <person name="De Mita S."/>
            <person name="Krishnakumar V."/>
            <person name="Gundlach H."/>
            <person name="Zhou S."/>
            <person name="Mudge J."/>
            <person name="Bharti A.K."/>
            <person name="Murray J.D."/>
            <person name="Naoumkina M.A."/>
            <person name="Rosen B."/>
            <person name="Silverstein K.A."/>
            <person name="Tang H."/>
            <person name="Rombauts S."/>
            <person name="Zhao P.X."/>
            <person name="Zhou P."/>
            <person name="Barbe V."/>
            <person name="Bardou P."/>
            <person name="Bechner M."/>
            <person name="Bellec A."/>
            <person name="Berger A."/>
            <person name="Berges H."/>
            <person name="Bidwell S."/>
            <person name="Bisseling T."/>
            <person name="Choisne N."/>
            <person name="Couloux A."/>
            <person name="Denny R."/>
            <person name="Deshpande S."/>
            <person name="Dai X."/>
            <person name="Doyle J.J."/>
            <person name="Dudez A.M."/>
            <person name="Farmer A.D."/>
            <person name="Fouteau S."/>
            <person name="Franken C."/>
            <person name="Gibelin C."/>
            <person name="Gish J."/>
            <person name="Goldstein S."/>
            <person name="Gonzalez A.J."/>
            <person name="Green P.J."/>
            <person name="Hallab A."/>
            <person name="Hartog M."/>
            <person name="Hua A."/>
            <person name="Humphray S.J."/>
            <person name="Jeong D.H."/>
            <person name="Jing Y."/>
            <person name="Jocker A."/>
            <person name="Kenton S.M."/>
            <person name="Kim D.J."/>
            <person name="Klee K."/>
            <person name="Lai H."/>
            <person name="Lang C."/>
            <person name="Lin S."/>
            <person name="Macmil S.L."/>
            <person name="Magdelenat G."/>
            <person name="Matthews L."/>
            <person name="McCorrison J."/>
            <person name="Monaghan E.L."/>
            <person name="Mun J.H."/>
            <person name="Najar F.Z."/>
            <person name="Nicholson C."/>
            <person name="Noirot C."/>
            <person name="O'Bleness M."/>
            <person name="Paule C.R."/>
            <person name="Poulain J."/>
            <person name="Prion F."/>
            <person name="Qin B."/>
            <person name="Qu C."/>
            <person name="Retzel E.F."/>
            <person name="Riddle C."/>
            <person name="Sallet E."/>
            <person name="Samain S."/>
            <person name="Samson N."/>
            <person name="Sanders I."/>
            <person name="Saurat O."/>
            <person name="Scarpelli C."/>
            <person name="Schiex T."/>
            <person name="Segurens B."/>
            <person name="Severin A.J."/>
            <person name="Sherrier D.J."/>
            <person name="Shi R."/>
            <person name="Sims S."/>
            <person name="Singer S.R."/>
            <person name="Sinharoy S."/>
            <person name="Sterck L."/>
            <person name="Viollet A."/>
            <person name="Wang B.B."/>
            <person name="Wang K."/>
            <person name="Wang M."/>
            <person name="Wang X."/>
            <person name="Warfsmann J."/>
            <person name="Weissenbach J."/>
            <person name="White D.D."/>
            <person name="White J.D."/>
            <person name="Wiley G.B."/>
            <person name="Wincker P."/>
            <person name="Xing Y."/>
            <person name="Yang L."/>
            <person name="Yao Z."/>
            <person name="Ying F."/>
            <person name="Zhai J."/>
            <person name="Zhou L."/>
            <person name="Zuber A."/>
            <person name="Denarie J."/>
            <person name="Dixon R.A."/>
            <person name="May G.D."/>
            <person name="Schwartz D.C."/>
            <person name="Rogers J."/>
            <person name="Quetier F."/>
            <person name="Town C.D."/>
            <person name="Roe B.A."/>
        </authorList>
    </citation>
    <scope>NUCLEOTIDE SEQUENCE [LARGE SCALE GENOMIC DNA]</scope>
    <source>
        <strain evidence="2">A17</strain>
        <strain evidence="4 5">cv. Jemalong A17</strain>
    </source>
</reference>
<dbReference type="EMBL" id="CM001219">
    <property type="protein sequence ID" value="AES70684.1"/>
    <property type="molecule type" value="Genomic_DNA"/>
</dbReference>
<keyword evidence="1 2" id="KW-0812">Transmembrane</keyword>
<reference evidence="4" key="3">
    <citation type="submission" date="2015-04" db="UniProtKB">
        <authorList>
            <consortium name="EnsemblPlants"/>
        </authorList>
    </citation>
    <scope>IDENTIFICATION</scope>
    <source>
        <strain evidence="4">cv. Jemalong A17</strain>
    </source>
</reference>
<dbReference type="EMBL" id="PSQE01000003">
    <property type="protein sequence ID" value="RHN67468.1"/>
    <property type="molecule type" value="Genomic_DNA"/>
</dbReference>
<keyword evidence="1" id="KW-1133">Transmembrane helix</keyword>
<evidence type="ECO:0000256" key="1">
    <source>
        <dbReference type="SAM" id="Phobius"/>
    </source>
</evidence>
<dbReference type="Proteomes" id="UP000265566">
    <property type="component" value="Chromosome 3"/>
</dbReference>
<dbReference type="HOGENOM" id="CLU_2336814_0_0_1"/>
<dbReference type="AlphaFoldDB" id="G7IY70"/>
<accession>G7IY70</accession>
<dbReference type="EnsemblPlants" id="AES70684">
    <property type="protein sequence ID" value="AES70684"/>
    <property type="gene ID" value="MTR_3g061100"/>
</dbReference>
<evidence type="ECO:0000313" key="2">
    <source>
        <dbReference type="EMBL" id="AES70684.1"/>
    </source>
</evidence>
<evidence type="ECO:0000313" key="5">
    <source>
        <dbReference type="Proteomes" id="UP000002051"/>
    </source>
</evidence>
<protein>
    <submittedName>
        <fullName evidence="2">Transmembrane protein, putative</fullName>
    </submittedName>
</protein>
<evidence type="ECO:0000313" key="4">
    <source>
        <dbReference type="EnsemblPlants" id="AES70684"/>
    </source>
</evidence>
<sequence>MNCPFSQTYCKIKKLLHIALKPKSGSHLYPAIDWSRYWLGAGAATHMAGNGWLKWCHMDCNFYGWMRLFHPFLLFVIGWWDYINCELKHLHMCCTRNT</sequence>
<keyword evidence="1" id="KW-0472">Membrane</keyword>
<feature type="transmembrane region" description="Helical" evidence="1">
    <location>
        <begin position="62"/>
        <end position="82"/>
    </location>
</feature>
<reference evidence="3" key="5">
    <citation type="journal article" date="2018" name="Nat. Plants">
        <title>Whole-genome landscape of Medicago truncatula symbiotic genes.</title>
        <authorList>
            <person name="Pecrix Y."/>
            <person name="Gamas P."/>
            <person name="Carrere S."/>
        </authorList>
    </citation>
    <scope>NUCLEOTIDE SEQUENCE</scope>
    <source>
        <tissue evidence="3">Leaves</tissue>
    </source>
</reference>
<dbReference type="Gramene" id="rna15661">
    <property type="protein sequence ID" value="RHN67468.1"/>
    <property type="gene ID" value="gene15661"/>
</dbReference>
<dbReference type="Proteomes" id="UP000002051">
    <property type="component" value="Chromosome 3"/>
</dbReference>
<proteinExistence type="predicted"/>
<evidence type="ECO:0000313" key="6">
    <source>
        <dbReference type="Proteomes" id="UP000265566"/>
    </source>
</evidence>